<accession>A0A1E5P2L1</accession>
<organism evidence="1 2">
    <name type="scientific">Streptomyces agglomeratus</name>
    <dbReference type="NCBI Taxonomy" id="285458"/>
    <lineage>
        <taxon>Bacteria</taxon>
        <taxon>Bacillati</taxon>
        <taxon>Actinomycetota</taxon>
        <taxon>Actinomycetes</taxon>
        <taxon>Kitasatosporales</taxon>
        <taxon>Streptomycetaceae</taxon>
        <taxon>Streptomyces</taxon>
    </lineage>
</organism>
<dbReference type="AlphaFoldDB" id="A0A1E5P2L1"/>
<dbReference type="Proteomes" id="UP000095759">
    <property type="component" value="Unassembled WGS sequence"/>
</dbReference>
<evidence type="ECO:0000313" key="2">
    <source>
        <dbReference type="Proteomes" id="UP000095759"/>
    </source>
</evidence>
<sequence length="244" mass="27586">MHREMIAAVNDILAELGDPQHVRVEGWPTVPAPEDSEYPVPPPFDVPIGVLVTTEDIRGAKSPESFAQIRDWESKFTDPARLRGMSLGRLGALVEYTIHNTMHLRWSAEMPGYRPDKDYFNVDPRWDDAGYDWMADFYSSHVNPIFWKLHGWVDARIDDWMAANELTGAVPWSFDPPWSGPAGHHGHDPHHPVARLAVRAQPGSAEADYLDSRLRALEATVEHVKRAGVHEPAPFFISRDVRLT</sequence>
<protein>
    <recommendedName>
        <fullName evidence="3">Tyrosinase copper-binding domain-containing protein</fullName>
    </recommendedName>
</protein>
<dbReference type="STRING" id="285458.BGM19_33840"/>
<name>A0A1E5P2L1_9ACTN</name>
<dbReference type="EMBL" id="MEHJ01000001">
    <property type="protein sequence ID" value="OEJ23594.1"/>
    <property type="molecule type" value="Genomic_DNA"/>
</dbReference>
<evidence type="ECO:0000313" key="1">
    <source>
        <dbReference type="EMBL" id="OEJ23594.1"/>
    </source>
</evidence>
<dbReference type="Gene3D" id="1.10.1280.10">
    <property type="entry name" value="Di-copper center containing domain from catechol oxidase"/>
    <property type="match status" value="1"/>
</dbReference>
<reference evidence="1 2" key="1">
    <citation type="submission" date="2016-08" db="EMBL/GenBank/DDBJ databases">
        <title>Complete genome sequence of Streptomyces agglomeratus strain 6-3-2, a novel anti-MRSA actinomycete isolated from Wuli of Tebit, China.</title>
        <authorList>
            <person name="Chen X."/>
        </authorList>
    </citation>
    <scope>NUCLEOTIDE SEQUENCE [LARGE SCALE GENOMIC DNA]</scope>
    <source>
        <strain evidence="1 2">6-3-2</strain>
    </source>
</reference>
<proteinExistence type="predicted"/>
<evidence type="ECO:0008006" key="3">
    <source>
        <dbReference type="Google" id="ProtNLM"/>
    </source>
</evidence>
<dbReference type="InterPro" id="IPR008922">
    <property type="entry name" value="Di-copper_centre_dom_sf"/>
</dbReference>
<dbReference type="SUPFAM" id="SSF48056">
    <property type="entry name" value="Di-copper centre-containing domain"/>
    <property type="match status" value="1"/>
</dbReference>
<comment type="caution">
    <text evidence="1">The sequence shown here is derived from an EMBL/GenBank/DDBJ whole genome shotgun (WGS) entry which is preliminary data.</text>
</comment>
<gene>
    <name evidence="1" type="ORF">AS594_02950</name>
</gene>
<keyword evidence="2" id="KW-1185">Reference proteome</keyword>